<gene>
    <name evidence="3" type="ORF">CHS0354_002581</name>
</gene>
<reference evidence="3" key="2">
    <citation type="journal article" date="2021" name="Genome Biol. Evol.">
        <title>Developing a high-quality reference genome for a parasitic bivalve with doubly uniparental inheritance (Bivalvia: Unionida).</title>
        <authorList>
            <person name="Smith C.H."/>
        </authorList>
    </citation>
    <scope>NUCLEOTIDE SEQUENCE</scope>
    <source>
        <strain evidence="3">CHS0354</strain>
        <tissue evidence="3">Mantle</tissue>
    </source>
</reference>
<sequence length="595" mass="69374">MVIMSHRLEIRRIIFGHGKVLMLMITSVFVWILVENYFLPKRKIFQPTQSKIIVEKQTKSRIWVEDSAQHETPVTDHMTVSNASRSNFIVLNQKPFYRLGEEIRVLVELFNGYGHRRTIGGDMVRVWMRDAKHNASSAALVKDNENGSYTATLVAFWSGLPEIKAVLIHSKEVIDTYYRRRFKWPQVHYLSAIFEHPVTTNIKETTVCNLVDSVPKYTEICNLTRDNYDSPLYCVKPANHRLQCSDWTRIGGGSTWPGDEPHLTSAERFLLQPQNKATFLPGSIIIQVKKAEKPFPDEYDLLPLGKGYVCQSKTNCIKAEASKERLIESSRLCFTVDARTVWNRLSPIGYFYHDIWYDRLCTRRRTYQHSIIKNCIGNRSMYLLGDSTLRQWHYVIQDRINCTFVTDTWLESSKHRPATCVDRNLNFTLHWAPHGLPFATDNTPRRYFRPIATRIDDINGDDRVIIVINLFAHMMSFHSSVFYNRMVTIKDSIIRLFQRCPNATVAIKGPHYYSFEKQMYQSLWMLDKYADVYTYIMRELFIDLSNRVIYLDGMDMTISAETKHIHPSRQTAIQMVDDMFSKICPQLSTSKVTHL</sequence>
<name>A0AAE0VH92_9BIVA</name>
<evidence type="ECO:0000313" key="4">
    <source>
        <dbReference type="Proteomes" id="UP001195483"/>
    </source>
</evidence>
<dbReference type="PANTHER" id="PTHR16165">
    <property type="entry name" value="NXPE FAMILY MEMBER"/>
    <property type="match status" value="1"/>
</dbReference>
<feature type="transmembrane region" description="Helical" evidence="1">
    <location>
        <begin position="20"/>
        <end position="39"/>
    </location>
</feature>
<evidence type="ECO:0000259" key="2">
    <source>
        <dbReference type="Pfam" id="PF24536"/>
    </source>
</evidence>
<reference evidence="3" key="3">
    <citation type="submission" date="2023-05" db="EMBL/GenBank/DDBJ databases">
        <authorList>
            <person name="Smith C.H."/>
        </authorList>
    </citation>
    <scope>NUCLEOTIDE SEQUENCE</scope>
    <source>
        <strain evidence="3">CHS0354</strain>
        <tissue evidence="3">Mantle</tissue>
    </source>
</reference>
<dbReference type="EMBL" id="JAEAOA010000213">
    <property type="protein sequence ID" value="KAK3576797.1"/>
    <property type="molecule type" value="Genomic_DNA"/>
</dbReference>
<keyword evidence="1" id="KW-1133">Transmembrane helix</keyword>
<accession>A0AAE0VH92</accession>
<dbReference type="Pfam" id="PF24536">
    <property type="entry name" value="NXPE4_C"/>
    <property type="match status" value="1"/>
</dbReference>
<evidence type="ECO:0000256" key="1">
    <source>
        <dbReference type="SAM" id="Phobius"/>
    </source>
</evidence>
<dbReference type="PANTHER" id="PTHR16165:SF5">
    <property type="entry name" value="NXPE FAMILY MEMBER 3"/>
    <property type="match status" value="1"/>
</dbReference>
<proteinExistence type="predicted"/>
<organism evidence="3 4">
    <name type="scientific">Potamilus streckersoni</name>
    <dbReference type="NCBI Taxonomy" id="2493646"/>
    <lineage>
        <taxon>Eukaryota</taxon>
        <taxon>Metazoa</taxon>
        <taxon>Spiralia</taxon>
        <taxon>Lophotrochozoa</taxon>
        <taxon>Mollusca</taxon>
        <taxon>Bivalvia</taxon>
        <taxon>Autobranchia</taxon>
        <taxon>Heteroconchia</taxon>
        <taxon>Palaeoheterodonta</taxon>
        <taxon>Unionida</taxon>
        <taxon>Unionoidea</taxon>
        <taxon>Unionidae</taxon>
        <taxon>Ambleminae</taxon>
        <taxon>Lampsilini</taxon>
        <taxon>Potamilus</taxon>
    </lineage>
</organism>
<protein>
    <recommendedName>
        <fullName evidence="2">NXPE C-terminal domain-containing protein</fullName>
    </recommendedName>
</protein>
<evidence type="ECO:0000313" key="3">
    <source>
        <dbReference type="EMBL" id="KAK3576797.1"/>
    </source>
</evidence>
<dbReference type="Proteomes" id="UP001195483">
    <property type="component" value="Unassembled WGS sequence"/>
</dbReference>
<dbReference type="InterPro" id="IPR057106">
    <property type="entry name" value="NXPE4_C"/>
</dbReference>
<keyword evidence="1" id="KW-0472">Membrane</keyword>
<keyword evidence="1" id="KW-0812">Transmembrane</keyword>
<comment type="caution">
    <text evidence="3">The sequence shown here is derived from an EMBL/GenBank/DDBJ whole genome shotgun (WGS) entry which is preliminary data.</text>
</comment>
<feature type="domain" description="NXPE C-terminal" evidence="2">
    <location>
        <begin position="356"/>
        <end position="584"/>
    </location>
</feature>
<keyword evidence="4" id="KW-1185">Reference proteome</keyword>
<dbReference type="AlphaFoldDB" id="A0AAE0VH92"/>
<reference evidence="3" key="1">
    <citation type="journal article" date="2021" name="Genome Biol. Evol.">
        <title>A High-Quality Reference Genome for a Parasitic Bivalve with Doubly Uniparental Inheritance (Bivalvia: Unionida).</title>
        <authorList>
            <person name="Smith C.H."/>
        </authorList>
    </citation>
    <scope>NUCLEOTIDE SEQUENCE</scope>
    <source>
        <strain evidence="3">CHS0354</strain>
    </source>
</reference>